<dbReference type="RefSeq" id="WP_191835467.1">
    <property type="nucleotide sequence ID" value="NZ_JAJEPV010000031.1"/>
</dbReference>
<dbReference type="InterPro" id="IPR027980">
    <property type="entry name" value="RACo_C"/>
</dbReference>
<evidence type="ECO:0000259" key="1">
    <source>
        <dbReference type="Pfam" id="PF14574"/>
    </source>
</evidence>
<evidence type="ECO:0000259" key="2">
    <source>
        <dbReference type="Pfam" id="PF17651"/>
    </source>
</evidence>
<keyword evidence="4" id="KW-1185">Reference proteome</keyword>
<dbReference type="InterPro" id="IPR042259">
    <property type="entry name" value="Raco-like_middle_sf"/>
</dbReference>
<dbReference type="Pfam" id="PF14574">
    <property type="entry name" value="RACo_C_ter"/>
    <property type="match status" value="2"/>
</dbReference>
<organism evidence="3 4">
    <name type="scientific">Waltera acetigignens</name>
    <dbReference type="NCBI Taxonomy" id="2981769"/>
    <lineage>
        <taxon>Bacteria</taxon>
        <taxon>Bacillati</taxon>
        <taxon>Bacillota</taxon>
        <taxon>Clostridia</taxon>
        <taxon>Lachnospirales</taxon>
        <taxon>Lachnospiraceae</taxon>
        <taxon>Waltera</taxon>
    </lineage>
</organism>
<sequence>MYNTSSTNPTGKKGTRCLICTGCGRCPGVIRGMQVVTEKLELPPLTLQNPDGKRLMTVDIGTTTIAMQLYDMTGKVVDSFPSVNPQVSYGADVLSRIEAAKDPGKAADMQKKVRDLMEKGVQRFSKKLQPQETLQMVVAANTTMTYLFMGWNPEELGKAPFTVSHSGAVETEIAGVACHIIPGLSAFVGGDITAGILASGMLEQEASTLLIDLGTNGEMALGNRHRLHACATAAGPAFEGGANRGIWGADMVRLLQKLLEEGLMDGQGLLKEPYFTKGVRIGDVLVTKESVRAVQLAKGAIAAGIEILADSYGIRFSDISKVVLAGGFGYYLDPKAAVAIGLLPEELADCTVTGGNTALSGAAMVGSRILTAGGKQTAEGTLPDGGDDLRKRQELQIRILNLAEEEKFPETFLTKINFN</sequence>
<dbReference type="InterPro" id="IPR052911">
    <property type="entry name" value="Corrinoid_activation_enz"/>
</dbReference>
<dbReference type="EMBL" id="JAJEPV010000031">
    <property type="protein sequence ID" value="MCC2120372.1"/>
    <property type="molecule type" value="Genomic_DNA"/>
</dbReference>
<feature type="domain" description="RACo C-terminal" evidence="1">
    <location>
        <begin position="208"/>
        <end position="242"/>
    </location>
</feature>
<feature type="domain" description="RACo-like middle region" evidence="2">
    <location>
        <begin position="56"/>
        <end position="202"/>
    </location>
</feature>
<dbReference type="SUPFAM" id="SSF53067">
    <property type="entry name" value="Actin-like ATPase domain"/>
    <property type="match status" value="1"/>
</dbReference>
<dbReference type="Proteomes" id="UP001197795">
    <property type="component" value="Unassembled WGS sequence"/>
</dbReference>
<evidence type="ECO:0000313" key="3">
    <source>
        <dbReference type="EMBL" id="MCC2120372.1"/>
    </source>
</evidence>
<proteinExistence type="predicted"/>
<evidence type="ECO:0000313" key="4">
    <source>
        <dbReference type="Proteomes" id="UP001197795"/>
    </source>
</evidence>
<dbReference type="InterPro" id="IPR043129">
    <property type="entry name" value="ATPase_NBD"/>
</dbReference>
<dbReference type="Pfam" id="PF17651">
    <property type="entry name" value="Raco_middle"/>
    <property type="match status" value="1"/>
</dbReference>
<dbReference type="PANTHER" id="PTHR42895">
    <property type="entry name" value="IRON-SULFUR CLUSTER-BINDING PROTEIN-RELATED"/>
    <property type="match status" value="1"/>
</dbReference>
<protein>
    <submittedName>
        <fullName evidence="3">ASKHA domain-containing protein</fullName>
    </submittedName>
</protein>
<gene>
    <name evidence="3" type="ORF">LKD75_12375</name>
</gene>
<dbReference type="Gene3D" id="3.30.420.480">
    <property type="entry name" value="Domain of unknown function (DUF4445)"/>
    <property type="match status" value="1"/>
</dbReference>
<accession>A0AAE2ZZL9</accession>
<dbReference type="PANTHER" id="PTHR42895:SF2">
    <property type="entry name" value="IRON-SULFUR CLUSTER PROTEIN"/>
    <property type="match status" value="1"/>
</dbReference>
<feature type="domain" description="RACo C-terminal" evidence="1">
    <location>
        <begin position="244"/>
        <end position="365"/>
    </location>
</feature>
<dbReference type="InterPro" id="IPR041414">
    <property type="entry name" value="Raco-like_middle"/>
</dbReference>
<comment type="caution">
    <text evidence="3">The sequence shown here is derived from an EMBL/GenBank/DDBJ whole genome shotgun (WGS) entry which is preliminary data.</text>
</comment>
<dbReference type="AlphaFoldDB" id="A0AAE2ZZL9"/>
<reference evidence="3 4" key="1">
    <citation type="submission" date="2021-10" db="EMBL/GenBank/DDBJ databases">
        <title>Anaerobic single-cell dispensing facilitates the cultivation of human gut bacteria.</title>
        <authorList>
            <person name="Afrizal A."/>
        </authorList>
    </citation>
    <scope>NUCLEOTIDE SEQUENCE [LARGE SCALE GENOMIC DNA]</scope>
    <source>
        <strain evidence="3 4">CLA-AA-H273</strain>
    </source>
</reference>
<name>A0AAE2ZZL9_9FIRM</name>